<feature type="region of interest" description="Disordered" evidence="2">
    <location>
        <begin position="102"/>
        <end position="190"/>
    </location>
</feature>
<dbReference type="AlphaFoldDB" id="A0A6I9RWW6"/>
<dbReference type="GO" id="GO:0045893">
    <property type="term" value="P:positive regulation of DNA-templated transcription"/>
    <property type="evidence" value="ECO:0007669"/>
    <property type="project" value="TreeGrafter"/>
</dbReference>
<feature type="region of interest" description="Disordered" evidence="2">
    <location>
        <begin position="361"/>
        <end position="437"/>
    </location>
</feature>
<dbReference type="RefSeq" id="XP_010929581.1">
    <property type="nucleotide sequence ID" value="XM_010931279.3"/>
</dbReference>
<dbReference type="InterPro" id="IPR052438">
    <property type="entry name" value="Chromatin_remod/trans_coact"/>
</dbReference>
<dbReference type="KEGG" id="egu:105051019"/>
<dbReference type="OrthoDB" id="2556847at2759"/>
<accession>A0A6I9RWW6</accession>
<feature type="compositionally biased region" description="Low complexity" evidence="2">
    <location>
        <begin position="156"/>
        <end position="166"/>
    </location>
</feature>
<gene>
    <name evidence="5" type="primary">LOC105051019</name>
</gene>
<name>A0A6I9RWW6_ELAGV</name>
<evidence type="ECO:0000256" key="1">
    <source>
        <dbReference type="SAM" id="Coils"/>
    </source>
</evidence>
<dbReference type="PANTHER" id="PTHR15572:SF0">
    <property type="entry name" value="GLUTAMINE-RICH PROTEIN-RELATED"/>
    <property type="match status" value="1"/>
</dbReference>
<dbReference type="GeneID" id="105051019"/>
<evidence type="ECO:0000313" key="5">
    <source>
        <dbReference type="RefSeq" id="XP_010929581.1"/>
    </source>
</evidence>
<proteinExistence type="predicted"/>
<feature type="compositionally biased region" description="Low complexity" evidence="2">
    <location>
        <begin position="132"/>
        <end position="146"/>
    </location>
</feature>
<feature type="domain" description="GLTSCR protein conserved" evidence="3">
    <location>
        <begin position="205"/>
        <end position="319"/>
    </location>
</feature>
<dbReference type="GO" id="GO:0016514">
    <property type="term" value="C:SWI/SNF complex"/>
    <property type="evidence" value="ECO:0007669"/>
    <property type="project" value="TreeGrafter"/>
</dbReference>
<keyword evidence="1" id="KW-0175">Coiled coil</keyword>
<protein>
    <submittedName>
        <fullName evidence="5">Mediator of RNA polymerase II transcription subunit 15</fullName>
    </submittedName>
</protein>
<dbReference type="Pfam" id="PF15249">
    <property type="entry name" value="GLTSCR1"/>
    <property type="match status" value="1"/>
</dbReference>
<feature type="compositionally biased region" description="Pro residues" evidence="2">
    <location>
        <begin position="116"/>
        <end position="131"/>
    </location>
</feature>
<reference evidence="5" key="1">
    <citation type="submission" date="2025-08" db="UniProtKB">
        <authorList>
            <consortium name="RefSeq"/>
        </authorList>
    </citation>
    <scope>IDENTIFICATION</scope>
</reference>
<evidence type="ECO:0000256" key="2">
    <source>
        <dbReference type="SAM" id="MobiDB-lite"/>
    </source>
</evidence>
<dbReference type="InterPro" id="IPR015671">
    <property type="entry name" value="GSCR1_dom"/>
</dbReference>
<feature type="coiled-coil region" evidence="1">
    <location>
        <begin position="308"/>
        <end position="352"/>
    </location>
</feature>
<dbReference type="FunCoup" id="A0A6I9RWW6">
    <property type="interactions" value="1140"/>
</dbReference>
<feature type="compositionally biased region" description="Basic and acidic residues" evidence="2">
    <location>
        <begin position="425"/>
        <end position="437"/>
    </location>
</feature>
<keyword evidence="4" id="KW-1185">Reference proteome</keyword>
<feature type="compositionally biased region" description="Low complexity" evidence="2">
    <location>
        <begin position="30"/>
        <end position="80"/>
    </location>
</feature>
<feature type="region of interest" description="Disordered" evidence="2">
    <location>
        <begin position="30"/>
        <end position="81"/>
    </location>
</feature>
<dbReference type="Proteomes" id="UP000504607">
    <property type="component" value="Chromosome 9"/>
</dbReference>
<evidence type="ECO:0000259" key="3">
    <source>
        <dbReference type="Pfam" id="PF15249"/>
    </source>
</evidence>
<evidence type="ECO:0000313" key="4">
    <source>
        <dbReference type="Proteomes" id="UP000504607"/>
    </source>
</evidence>
<sequence>MEEGNSNSNNNPIAQQHQQLLQQQLFLMQQYQQHHQHQLQQQQQQQQQQQMPQSHPIQAQQQPSSTSQQPPLSLLQQQQQAISRFPSNIDAHLRAPGLRSLQFRPPTINSLSHPQQPQPQPQPQPPPPPPQQQQQQQAQQHHQQPASLISNLHHAQQPQSQQQQQQQPPPPPQQARAGIGMGMGMGIAGRTPAASPVEVEMAQQDAMKVCNPDIKRPFASIEDAVLRLLPYHVVSDYEAEEDDRILDSDTTGQIPSRLQQWDHNILSKIAEFTSTFEKQVLAFNIMSRKRALGEFRSEERLMIEQALLQEEKQALLEIRAEIESREKAGREAAEAKMRMAMAQAEHARAEAQAHADMIARAPMKASAAASQGDEGSGHDMGQEPGGNMEEIHGWGNAQRDDEDPSEDFLNDENEPEDGETGMQNEWREVGELDLNTR</sequence>
<organism evidence="4 5">
    <name type="scientific">Elaeis guineensis var. tenera</name>
    <name type="common">Oil palm</name>
    <dbReference type="NCBI Taxonomy" id="51953"/>
    <lineage>
        <taxon>Eukaryota</taxon>
        <taxon>Viridiplantae</taxon>
        <taxon>Streptophyta</taxon>
        <taxon>Embryophyta</taxon>
        <taxon>Tracheophyta</taxon>
        <taxon>Spermatophyta</taxon>
        <taxon>Magnoliopsida</taxon>
        <taxon>Liliopsida</taxon>
        <taxon>Arecaceae</taxon>
        <taxon>Arecoideae</taxon>
        <taxon>Cocoseae</taxon>
        <taxon>Elaeidinae</taxon>
        <taxon>Elaeis</taxon>
    </lineage>
</organism>
<dbReference type="InParanoid" id="A0A6I9RWW6"/>
<feature type="compositionally biased region" description="Acidic residues" evidence="2">
    <location>
        <begin position="400"/>
        <end position="419"/>
    </location>
</feature>
<dbReference type="PANTHER" id="PTHR15572">
    <property type="entry name" value="GLIOMA TUMOR SUPPRESSOR CANDIDATE REGION GENE 1"/>
    <property type="match status" value="1"/>
</dbReference>